<evidence type="ECO:0000313" key="1">
    <source>
        <dbReference type="EMBL" id="MFH8252945.1"/>
    </source>
</evidence>
<evidence type="ECO:0008006" key="3">
    <source>
        <dbReference type="Google" id="ProtNLM"/>
    </source>
</evidence>
<dbReference type="RefSeq" id="WP_397558372.1">
    <property type="nucleotide sequence ID" value="NZ_JBIQWL010000014.1"/>
</dbReference>
<gene>
    <name evidence="1" type="ORF">ACH3VR_21445</name>
</gene>
<comment type="caution">
    <text evidence="1">The sequence shown here is derived from an EMBL/GenBank/DDBJ whole genome shotgun (WGS) entry which is preliminary data.</text>
</comment>
<dbReference type="EMBL" id="JBIQWL010000014">
    <property type="protein sequence ID" value="MFH8252945.1"/>
    <property type="molecule type" value="Genomic_DNA"/>
</dbReference>
<reference evidence="1 2" key="1">
    <citation type="submission" date="2024-09" db="EMBL/GenBank/DDBJ databases">
        <authorList>
            <person name="Pan X."/>
        </authorList>
    </citation>
    <scope>NUCLEOTIDE SEQUENCE [LARGE SCALE GENOMIC DNA]</scope>
    <source>
        <strain evidence="1 2">B2969</strain>
    </source>
</reference>
<proteinExistence type="predicted"/>
<name>A0ABW7QDX3_9MICO</name>
<protein>
    <recommendedName>
        <fullName evidence="3">Terminase</fullName>
    </recommendedName>
</protein>
<keyword evidence="2" id="KW-1185">Reference proteome</keyword>
<sequence length="127" mass="13627">MTHGAYSDAVIDALAAEYADQVITASPVLALDRFAWSLRTWARAEARAELIHRHLAQHGIINNRGTPRTSLLVMLAASERVAARGRDELGLSPAGSAKIAALLRSAGESALSPDERRLLLGMEDGTR</sequence>
<accession>A0ABW7QDX3</accession>
<evidence type="ECO:0000313" key="2">
    <source>
        <dbReference type="Proteomes" id="UP001610861"/>
    </source>
</evidence>
<organism evidence="1 2">
    <name type="scientific">Microbacterium alkaliflavum</name>
    <dbReference type="NCBI Taxonomy" id="3248839"/>
    <lineage>
        <taxon>Bacteria</taxon>
        <taxon>Bacillati</taxon>
        <taxon>Actinomycetota</taxon>
        <taxon>Actinomycetes</taxon>
        <taxon>Micrococcales</taxon>
        <taxon>Microbacteriaceae</taxon>
        <taxon>Microbacterium</taxon>
    </lineage>
</organism>
<dbReference type="Proteomes" id="UP001610861">
    <property type="component" value="Unassembled WGS sequence"/>
</dbReference>